<evidence type="ECO:0000256" key="1">
    <source>
        <dbReference type="SAM" id="MobiDB-lite"/>
    </source>
</evidence>
<dbReference type="RefSeq" id="WP_133854171.1">
    <property type="nucleotide sequence ID" value="NZ_SNXZ01000011.1"/>
</dbReference>
<keyword evidence="4" id="KW-1185">Reference proteome</keyword>
<dbReference type="InterPro" id="IPR006827">
    <property type="entry name" value="Lant_deHydtase_N"/>
</dbReference>
<feature type="region of interest" description="Disordered" evidence="1">
    <location>
        <begin position="1"/>
        <end position="20"/>
    </location>
</feature>
<comment type="caution">
    <text evidence="3">The sequence shown here is derived from an EMBL/GenBank/DDBJ whole genome shotgun (WGS) entry which is preliminary data.</text>
</comment>
<dbReference type="OrthoDB" id="8428173at2"/>
<feature type="domain" description="Lantibiotic dehydratase N-terminal" evidence="2">
    <location>
        <begin position="639"/>
        <end position="715"/>
    </location>
</feature>
<evidence type="ECO:0000313" key="3">
    <source>
        <dbReference type="EMBL" id="TDP89887.1"/>
    </source>
</evidence>
<protein>
    <submittedName>
        <fullName evidence="3">Lantibiotic biosynthesis dehydratase-like protein</fullName>
    </submittedName>
</protein>
<evidence type="ECO:0000313" key="4">
    <source>
        <dbReference type="Proteomes" id="UP000295444"/>
    </source>
</evidence>
<dbReference type="Pfam" id="PF04738">
    <property type="entry name" value="Lant_dehydr_N"/>
    <property type="match status" value="2"/>
</dbReference>
<organism evidence="3 4">
    <name type="scientific">Labedaea rhizosphaerae</name>
    <dbReference type="NCBI Taxonomy" id="598644"/>
    <lineage>
        <taxon>Bacteria</taxon>
        <taxon>Bacillati</taxon>
        <taxon>Actinomycetota</taxon>
        <taxon>Actinomycetes</taxon>
        <taxon>Pseudonocardiales</taxon>
        <taxon>Pseudonocardiaceae</taxon>
        <taxon>Labedaea</taxon>
    </lineage>
</organism>
<dbReference type="Proteomes" id="UP000295444">
    <property type="component" value="Unassembled WGS sequence"/>
</dbReference>
<accession>A0A4R6RU64</accession>
<gene>
    <name evidence="3" type="ORF">EV186_11112</name>
</gene>
<sequence length="771" mass="84489">MTAVATGTRPDDQQSTEPEAALPDGFRWWPELVVRGAGFAASGVLDLADPDLGAMAAAVLAAEENPEAWQRFRAAFADATTRMGVRLREIAASPRFQHAVAWQNHTLLPLAVEPFLRRPATEPRNSKNRQREELVASYWQRYCMKNDSIGFFGPVGWAGWDDRPHSDVVVGDALVRRSTVYFETWAVDQLVAAIEAEPGLRRWLAPRRMPYLGLDGDDLVLPTGGRVALTPAQARLLRACDGVARACDLGGPETEAVLADFARRRWTTWRIELPGDPFPERSLRAVLARVDDEGLRARCLRPLELMERCKAAVAEATDAASLSAALAAADETFHELTGAASKRNGGQAYGGRTLMYQDCARDLDAVFGQDLMAAALPVELLARGARWLCRQAADAARVALLEVHRRIAQDGSCALSAMWAAALGPLTKQVGAAVAEARTEYVRRWTSVFAVPDGARAVRRTYAELLPLVRSAFAVDGPGWNGARYLSPDLMVSAPDLDAVRRGEFQVVVGELHLAMNSQRSNCFVRQHPEPETLLRHVDEDFPAPRLLPAPPRSGPVRRSVRTQSALTRDRDVLVEFHHHTVAADRPGLVPSADIVVSEQDGELVAVLPDGPRFDVLDVFSEVLMDLVLNAHSLFAGRAHAPRVVIDRCVVHRETWRIDPATAAFVKEKDEARRFVAARAWRVAAGLPSRVFAKAGATDKPVYIDFDSPVLVNVLAKMLRGAEPGHAVGFTELLPDLDHLWLVDQAGDRYTSELRFAMVDRLGGPDGEDAP</sequence>
<reference evidence="3 4" key="1">
    <citation type="submission" date="2019-03" db="EMBL/GenBank/DDBJ databases">
        <title>Genomic Encyclopedia of Type Strains, Phase IV (KMG-IV): sequencing the most valuable type-strain genomes for metagenomic binning, comparative biology and taxonomic classification.</title>
        <authorList>
            <person name="Goeker M."/>
        </authorList>
    </citation>
    <scope>NUCLEOTIDE SEQUENCE [LARGE SCALE GENOMIC DNA]</scope>
    <source>
        <strain evidence="3 4">DSM 45361</strain>
    </source>
</reference>
<proteinExistence type="predicted"/>
<name>A0A4R6RU64_LABRH</name>
<feature type="domain" description="Lantibiotic dehydratase N-terminal" evidence="2">
    <location>
        <begin position="93"/>
        <end position="607"/>
    </location>
</feature>
<dbReference type="AlphaFoldDB" id="A0A4R6RU64"/>
<evidence type="ECO:0000259" key="2">
    <source>
        <dbReference type="Pfam" id="PF04738"/>
    </source>
</evidence>
<dbReference type="EMBL" id="SNXZ01000011">
    <property type="protein sequence ID" value="TDP89887.1"/>
    <property type="molecule type" value="Genomic_DNA"/>
</dbReference>